<accession>A0A6L5HQF7</accession>
<name>A0A6L5HQF7_9PSED</name>
<feature type="domain" description="ABC toxin N-terminal" evidence="3">
    <location>
        <begin position="8"/>
        <end position="136"/>
    </location>
</feature>
<comment type="caution">
    <text evidence="4">The sequence shown here is derived from an EMBL/GenBank/DDBJ whole genome shotgun (WGS) entry which is preliminary data.</text>
</comment>
<gene>
    <name evidence="4" type="ORF">GHO27_07815</name>
</gene>
<dbReference type="Proteomes" id="UP000478064">
    <property type="component" value="Unassembled WGS sequence"/>
</dbReference>
<evidence type="ECO:0000259" key="1">
    <source>
        <dbReference type="Pfam" id="PF18276"/>
    </source>
</evidence>
<dbReference type="RefSeq" id="WP_153373541.1">
    <property type="nucleotide sequence ID" value="NZ_WIVU01000011.1"/>
</dbReference>
<feature type="domain" description="Tc toxin complex TcA C-terminal TcB-binding" evidence="1">
    <location>
        <begin position="1211"/>
        <end position="1521"/>
    </location>
</feature>
<evidence type="ECO:0000259" key="2">
    <source>
        <dbReference type="Pfam" id="PF18413"/>
    </source>
</evidence>
<organism evidence="4 5">
    <name type="scientific">Pseudomonas helleri</name>
    <dbReference type="NCBI Taxonomy" id="1608996"/>
    <lineage>
        <taxon>Bacteria</taxon>
        <taxon>Pseudomonadati</taxon>
        <taxon>Pseudomonadota</taxon>
        <taxon>Gammaproteobacteria</taxon>
        <taxon>Pseudomonadales</taxon>
        <taxon>Pseudomonadaceae</taxon>
        <taxon>Pseudomonas</taxon>
    </lineage>
</organism>
<dbReference type="InterPro" id="IPR046839">
    <property type="entry name" value="ABC_toxin_N"/>
</dbReference>
<reference evidence="4 5" key="1">
    <citation type="submission" date="2019-10" db="EMBL/GenBank/DDBJ databases">
        <title>Evaluation of single-gene subtyping targets for Pseudomonas.</title>
        <authorList>
            <person name="Reichler S.J."/>
            <person name="Orsi R.H."/>
            <person name="Wiedmann M."/>
            <person name="Martin N.H."/>
            <person name="Murphy S.I."/>
        </authorList>
    </citation>
    <scope>NUCLEOTIDE SEQUENCE [LARGE SCALE GENOMIC DNA]</scope>
    <source>
        <strain evidence="4 5">FSL R10-1637</strain>
    </source>
</reference>
<dbReference type="InterPro" id="IPR041079">
    <property type="entry name" value="Neuraminidase-like"/>
</dbReference>
<dbReference type="Pfam" id="PF18276">
    <property type="entry name" value="TcA_TcB_BD"/>
    <property type="match status" value="1"/>
</dbReference>
<protein>
    <submittedName>
        <fullName evidence="4">Uncharacterized protein</fullName>
    </submittedName>
</protein>
<dbReference type="EMBL" id="WIVU01000011">
    <property type="protein sequence ID" value="MQU05592.1"/>
    <property type="molecule type" value="Genomic_DNA"/>
</dbReference>
<dbReference type="Pfam" id="PF18413">
    <property type="entry name" value="Neuraminidase"/>
    <property type="match status" value="1"/>
</dbReference>
<evidence type="ECO:0000313" key="4">
    <source>
        <dbReference type="EMBL" id="MQU05592.1"/>
    </source>
</evidence>
<evidence type="ECO:0000313" key="5">
    <source>
        <dbReference type="Proteomes" id="UP000478064"/>
    </source>
</evidence>
<feature type="domain" description="Neuraminidase-like" evidence="2">
    <location>
        <begin position="166"/>
        <end position="313"/>
    </location>
</feature>
<dbReference type="InterPro" id="IPR040840">
    <property type="entry name" value="TcA_TcB_BD"/>
</dbReference>
<proteinExistence type="predicted"/>
<dbReference type="Pfam" id="PF20220">
    <property type="entry name" value="ABC_toxin_N"/>
    <property type="match status" value="1"/>
</dbReference>
<evidence type="ECO:0000259" key="3">
    <source>
        <dbReference type="Pfam" id="PF20220"/>
    </source>
</evidence>
<sequence>MNTSIIPELEEQRRDALVAYYLGQMVTSSPSAAPIRITTPEDLYEYLLIDNQVSAQVETSRVAQAIASLQQYIHAIYNRMEPGYPYDFTQEQLNRWHDGMSEYSTWAGYQMIEDYPENYIDPTLRQHKSSQFQAFEMELAQSRITHDSVQTALKNYLSAFEVVSNLKVVSGYIDGTDFANADYYFIGRQTIEPFSYYWRKAAIFFGKAYTPDPLTGAPTAEEPPTELAPTAWSEWKKIDAALSANVSHARGVVIDGRLHLIWVEHGVPEYDDEGKKTGLFFYHIKMAFKQLNDSWSPATTLHTGTTQKEDLSLEKDGRFVLTATMDIRDQSDPHLAISFQWRDTENKNQEGEFFLQSYDKYFNPLMPLDESKMDSELNVIAQMMYGNDPARLQYPFTGLDTGSDDEPWTLSSVVWDETSAYNRIVTGGLNQSLELTATLHKNGSSAFLEVQGLCDEPRLEYDYLHFYLKTPPTYINKYYFKTYNPYTVEIINENGTLFATTTFYTKSRTTGIESITINHELNEVGKIYKDDFKIIGSTAPYLYVAKTSINVSLETLRKYSAEALQAGAGFRVDVFHIDDSAAAEVSLANNLNSIREVWKPIRIEFELWHFTSKGSVYKDIWKGNLTLNGAAKTPICRYELTEADKISIDNSILTIVFGVERGHAHDLGWNHFKLIFAPKPRPAPTLLEHQGALFLDLNVVGVGFRYVRLNSLFAKEFSRKAQFSLESVLNWESQHTLEPPYPDAANVAQPLDFNSANARYFWEIFFHVPHLIAHRLHSEFDYIGAENWLHNIFNPQVRVQALNPPPQEEYRYWACRPLAEPGIASYELDNLGDPDAIAYSEPLHYRKNIFIFYVNNLIARGDMLYRQLTRDTLNEAKLHYVRALSLLGALAHGRSISQWTPKTLEVAAQVDPEVFNSFENSILATRSVNLPHKVNGEPWLRLLNAPSFRLPVNSALLDIWGRIDLRLSNLRHNLTLDGKPLQLSLYEPAANPLDLLRAQLAGRSSAQRRLGSLAIIPPYRFRAMLPRVQNAVETLIRFGDQVRGYMEQRDRAHQEEMQQSHVLDLSGFTQALQVEAIAQSEKTVEMLQSSSNKIQDRVNYYTALIQEDVSTAEKKQITAHSAANSLNIAATAVTAAGHLTSLAPNIFGTSSGGGSYAGPAFAAASALQASAQGLLMNMEELTLNEQFRRRRVEWEFLLAQSKAEREEIELQIETQKIATTAAKISLAQAQKAQAQAQEYYTFLKNRATGAALYQWLLSQMSTLYFQAYDVVLSLCLSTEACWQYEIGDRDTHFIPSTAWADNYYGLTAGETLKLGLLRMESAFLNRHERRLELTKTISLRQLLGEHSNEYPQGRSWEQIITALKGDAQGELTFALKASTFDKDYPGHYLRQLINVSLSIPAVLGPYQNIRATLTQQSSDTLMAPDMKGVRYLYTLESEEDQIADNTNIMSNPRAYQQIGLSTGVDDRGMFMMDFGDERYYPFEGTGAISTWTLHFPRFQTEHQVTMFDSLTDIIVHVRYLAVDGGKAFQQEVEKLVDTVDPLPQTLNINRLN</sequence>